<organism evidence="6 7">
    <name type="scientific">Phlebotomus papatasi</name>
    <name type="common">Sandfly</name>
    <dbReference type="NCBI Taxonomy" id="29031"/>
    <lineage>
        <taxon>Eukaryota</taxon>
        <taxon>Metazoa</taxon>
        <taxon>Ecdysozoa</taxon>
        <taxon>Arthropoda</taxon>
        <taxon>Hexapoda</taxon>
        <taxon>Insecta</taxon>
        <taxon>Pterygota</taxon>
        <taxon>Neoptera</taxon>
        <taxon>Endopterygota</taxon>
        <taxon>Diptera</taxon>
        <taxon>Nematocera</taxon>
        <taxon>Psychodoidea</taxon>
        <taxon>Psychodidae</taxon>
        <taxon>Phlebotomus</taxon>
        <taxon>Phlebotomus</taxon>
    </lineage>
</organism>
<keyword evidence="2 3" id="KW-0175">Coiled coil</keyword>
<dbReference type="SMART" id="SM00382">
    <property type="entry name" value="AAA"/>
    <property type="match status" value="1"/>
</dbReference>
<protein>
    <recommendedName>
        <fullName evidence="5">AAA+ ATPase domain-containing protein</fullName>
    </recommendedName>
</protein>
<dbReference type="InterPro" id="IPR057568">
    <property type="entry name" value="CortBP2_NAV1-like_AAA_lid"/>
</dbReference>
<dbReference type="Proteomes" id="UP000092462">
    <property type="component" value="Unassembled WGS sequence"/>
</dbReference>
<dbReference type="PANTHER" id="PTHR12784">
    <property type="entry name" value="STEERIN"/>
    <property type="match status" value="1"/>
</dbReference>
<dbReference type="Pfam" id="PF00004">
    <property type="entry name" value="AAA"/>
    <property type="match status" value="1"/>
</dbReference>
<dbReference type="VEuPathDB" id="VectorBase:PPAPM1_012315"/>
<dbReference type="Gene3D" id="3.40.50.300">
    <property type="entry name" value="P-loop containing nucleotide triphosphate hydrolases"/>
    <property type="match status" value="1"/>
</dbReference>
<dbReference type="EMBL" id="AJVK01011355">
    <property type="status" value="NOT_ANNOTATED_CDS"/>
    <property type="molecule type" value="Genomic_DNA"/>
</dbReference>
<dbReference type="AlphaFoldDB" id="A0A1B0D4C5"/>
<evidence type="ECO:0000313" key="7">
    <source>
        <dbReference type="Proteomes" id="UP000092462"/>
    </source>
</evidence>
<evidence type="ECO:0000256" key="4">
    <source>
        <dbReference type="SAM" id="MobiDB-lite"/>
    </source>
</evidence>
<feature type="region of interest" description="Disordered" evidence="4">
    <location>
        <begin position="320"/>
        <end position="403"/>
    </location>
</feature>
<evidence type="ECO:0000313" key="6">
    <source>
        <dbReference type="EnsemblMetazoa" id="PPAI002263-PA"/>
    </source>
</evidence>
<keyword evidence="7" id="KW-1185">Reference proteome</keyword>
<sequence>MYTVVSTVHGSAASLLSGGSSLYGTGSDDRQGQVHEVRRLKRELIEAREQVMSLSSQLSTNAHVVSAFEQSLSNMTQRFHQLSASAERKDSELTELRQTIELLRKQSIQAGLTSAHMQSMGVQANCQTVKLEQKSTNSTTSTGTDMQRHHSSDSMCSLNSISSGCSMQDKKKKKGWLRSSFTKAFSRNAKISKTNRQVNINVPSAAEVGLPLPSPNISVQHSQEKILTPPSPMKSPVKQTVTVIENAKPIDAIVELEGNPIVEDLKKQLREKDLVLTDIRLEALSSASQLESLKDTVMKMRAEMINLKQNNERLQKLVTSRSLAGSSGSLGAPLSPSGSLSEPRRYSLVDTASRPPMELPNTFEETEEENIPPAPAPDPPQTISPTSHIDLTPPPQVESVPPESLSTTVVDDIDHLDGKKISIAVYLGQPDSFQKYSEEIMDCDYYYANVPSLDSLSPNGENGDNTNFTEFTIAYTYISGKTTWQNLDYIVRKTFKDYLSKIDPGTSLGLNTDSITSYHLGEAKRGPEMGFPELLPCGYIVGNVKTLYICLQGVGSLAFDSLIPRSIVHRYISLLTEHRRLILCGPSGTGKSYLARKLAEFLVARSGRGNPAEAIATFNVDHKSSKELQQYLVHVAEQASMVNCVSELPSVIILDNLHHASALGDVFSCLLSAGPASKLPCIIGTMSQATCNTTNLQLHHNFRWVLTANHMEPVKGFLARFLRRKLFTLELTAHNTQPQLSSILAWLPTVWQHINRFLETHNSSDVTIGPRLFLSCPLDMNDSQVWFTDVWNYHLAPYLVNAVREGVQLYGRRGGVWVDPSTYIRDTYPWPVGPTTVPSLRQINAEDVGLEAGPTGNSEQQDPLLNMLMRLQEAANYSNNQDQESDCASLDSNITQDSFAGGD</sequence>
<feature type="compositionally biased region" description="Low complexity" evidence="4">
    <location>
        <begin position="322"/>
        <end position="341"/>
    </location>
</feature>
<dbReference type="CDD" id="cd00009">
    <property type="entry name" value="AAA"/>
    <property type="match status" value="1"/>
</dbReference>
<name>A0A1B0D4C5_PHLPP</name>
<dbReference type="PANTHER" id="PTHR12784:SF28">
    <property type="entry name" value="PROTEIN SICKIE"/>
    <property type="match status" value="1"/>
</dbReference>
<evidence type="ECO:0000256" key="3">
    <source>
        <dbReference type="SAM" id="Coils"/>
    </source>
</evidence>
<evidence type="ECO:0000259" key="5">
    <source>
        <dbReference type="SMART" id="SM00382"/>
    </source>
</evidence>
<accession>A0A1B0D4C5</accession>
<dbReference type="GO" id="GO:0022008">
    <property type="term" value="P:neurogenesis"/>
    <property type="evidence" value="ECO:0007669"/>
    <property type="project" value="InterPro"/>
</dbReference>
<feature type="region of interest" description="Disordered" evidence="4">
    <location>
        <begin position="134"/>
        <end position="155"/>
    </location>
</feature>
<dbReference type="GO" id="GO:0005524">
    <property type="term" value="F:ATP binding"/>
    <property type="evidence" value="ECO:0007669"/>
    <property type="project" value="InterPro"/>
</dbReference>
<feature type="compositionally biased region" description="Polar residues" evidence="4">
    <location>
        <begin position="134"/>
        <end position="145"/>
    </location>
</feature>
<dbReference type="EnsemblMetazoa" id="PPAI002263-RA">
    <property type="protein sequence ID" value="PPAI002263-PA"/>
    <property type="gene ID" value="PPAI002263"/>
</dbReference>
<dbReference type="InterPro" id="IPR027417">
    <property type="entry name" value="P-loop_NTPase"/>
</dbReference>
<dbReference type="InterPro" id="IPR057126">
    <property type="entry name" value="NAV1-like_ubiquitin-like"/>
</dbReference>
<dbReference type="InterPro" id="IPR003959">
    <property type="entry name" value="ATPase_AAA_core"/>
</dbReference>
<reference evidence="6" key="1">
    <citation type="submission" date="2022-08" db="UniProtKB">
        <authorList>
            <consortium name="EnsemblMetazoa"/>
        </authorList>
    </citation>
    <scope>IDENTIFICATION</scope>
    <source>
        <strain evidence="6">Israel</strain>
    </source>
</reference>
<dbReference type="VEuPathDB" id="VectorBase:PPAI002263"/>
<feature type="coiled-coil region" evidence="3">
    <location>
        <begin position="30"/>
        <end position="57"/>
    </location>
</feature>
<proteinExistence type="inferred from homology"/>
<dbReference type="Pfam" id="PF23092">
    <property type="entry name" value="Ubiquitin_6"/>
    <property type="match status" value="1"/>
</dbReference>
<dbReference type="Pfam" id="PF25408">
    <property type="entry name" value="AAA_lid_NAV1"/>
    <property type="match status" value="1"/>
</dbReference>
<feature type="coiled-coil region" evidence="3">
    <location>
        <begin position="290"/>
        <end position="317"/>
    </location>
</feature>
<dbReference type="InterPro" id="IPR003593">
    <property type="entry name" value="AAA+_ATPase"/>
</dbReference>
<dbReference type="FunFam" id="3.40.50.300:FF:001111">
    <property type="entry name" value="neuron navigator 2 isoform X3"/>
    <property type="match status" value="1"/>
</dbReference>
<dbReference type="GO" id="GO:0016887">
    <property type="term" value="F:ATP hydrolysis activity"/>
    <property type="evidence" value="ECO:0007669"/>
    <property type="project" value="InterPro"/>
</dbReference>
<evidence type="ECO:0000256" key="1">
    <source>
        <dbReference type="ARBA" id="ARBA00006255"/>
    </source>
</evidence>
<dbReference type="EMBL" id="AJVK01011354">
    <property type="status" value="NOT_ANNOTATED_CDS"/>
    <property type="molecule type" value="Genomic_DNA"/>
</dbReference>
<feature type="domain" description="AAA+ ATPase" evidence="5">
    <location>
        <begin position="577"/>
        <end position="732"/>
    </location>
</feature>
<comment type="similarity">
    <text evidence="1">Belongs to the Nav/unc-53 family.</text>
</comment>
<dbReference type="SUPFAM" id="SSF52540">
    <property type="entry name" value="P-loop containing nucleoside triphosphate hydrolases"/>
    <property type="match status" value="1"/>
</dbReference>
<evidence type="ECO:0000256" key="2">
    <source>
        <dbReference type="ARBA" id="ARBA00023054"/>
    </source>
</evidence>
<feature type="compositionally biased region" description="Pro residues" evidence="4">
    <location>
        <begin position="372"/>
        <end position="382"/>
    </location>
</feature>
<dbReference type="InterPro" id="IPR039041">
    <property type="entry name" value="Nav/unc-53"/>
</dbReference>